<accession>A0A2H0LPG9</accession>
<dbReference type="InterPro" id="IPR044862">
    <property type="entry name" value="Pro_4_hyd_alph_FE2OG_OXY"/>
</dbReference>
<protein>
    <recommendedName>
        <fullName evidence="1">Prolyl 4-hydroxylase alpha subunit Fe(2+) 2OG dioxygenase domain-containing protein</fullName>
    </recommendedName>
</protein>
<gene>
    <name evidence="2" type="ORF">COV74_05505</name>
</gene>
<dbReference type="EMBL" id="PCVY01000047">
    <property type="protein sequence ID" value="PIQ86322.1"/>
    <property type="molecule type" value="Genomic_DNA"/>
</dbReference>
<name>A0A2H0LPG9_9BACT</name>
<dbReference type="Pfam" id="PF13640">
    <property type="entry name" value="2OG-FeII_Oxy_3"/>
    <property type="match status" value="1"/>
</dbReference>
<sequence>MSEKGLHVSIPAFYFDREKLLQLARDNHNTFTHANPFPHIVFDNFIPVELISLLADEFPRVEEGKWTFWGPGDTIQTKRQFEKFGTSDETQFGPFTRHFMMQLNSDTFLRFLQILAGIEHLIPDPSFNRCGMHSTGMGGKLMIHTDQNRYPIEGRFHQILNAIFFINPDWREDYGGHLELWNKDLSKCEASILPIANRLVIFETGRFSFHGHPNPVTCPPHRRRNSLAVYYYMWDRPEDGRYQGYQEGVNWYAVRPEEKLVGKWIKLKRIIKKFVPPILMQVYDKIIGKK</sequence>
<comment type="caution">
    <text evidence="2">The sequence shown here is derived from an EMBL/GenBank/DDBJ whole genome shotgun (WGS) entry which is preliminary data.</text>
</comment>
<evidence type="ECO:0000313" key="3">
    <source>
        <dbReference type="Proteomes" id="UP000230859"/>
    </source>
</evidence>
<organism evidence="2 3">
    <name type="scientific">Candidatus Abzuiibacterium crystallinum</name>
    <dbReference type="NCBI Taxonomy" id="1974748"/>
    <lineage>
        <taxon>Bacteria</taxon>
        <taxon>Pseudomonadati</taxon>
        <taxon>Candidatus Omnitrophota</taxon>
        <taxon>Candidatus Abzuiibacterium</taxon>
    </lineage>
</organism>
<dbReference type="AlphaFoldDB" id="A0A2H0LPG9"/>
<dbReference type="Proteomes" id="UP000230859">
    <property type="component" value="Unassembled WGS sequence"/>
</dbReference>
<feature type="domain" description="Prolyl 4-hydroxylase alpha subunit Fe(2+) 2OG dioxygenase" evidence="1">
    <location>
        <begin position="132"/>
        <end position="232"/>
    </location>
</feature>
<dbReference type="Gene3D" id="2.60.120.620">
    <property type="entry name" value="q2cbj1_9rhob like domain"/>
    <property type="match status" value="1"/>
</dbReference>
<evidence type="ECO:0000313" key="2">
    <source>
        <dbReference type="EMBL" id="PIQ86322.1"/>
    </source>
</evidence>
<proteinExistence type="predicted"/>
<reference evidence="2 3" key="1">
    <citation type="submission" date="2017-09" db="EMBL/GenBank/DDBJ databases">
        <title>Depth-based differentiation of microbial function through sediment-hosted aquifers and enrichment of novel symbionts in the deep terrestrial subsurface.</title>
        <authorList>
            <person name="Probst A.J."/>
            <person name="Ladd B."/>
            <person name="Jarett J.K."/>
            <person name="Geller-Mcgrath D.E."/>
            <person name="Sieber C.M."/>
            <person name="Emerson J.B."/>
            <person name="Anantharaman K."/>
            <person name="Thomas B.C."/>
            <person name="Malmstrom R."/>
            <person name="Stieglmeier M."/>
            <person name="Klingl A."/>
            <person name="Woyke T."/>
            <person name="Ryan C.M."/>
            <person name="Banfield J.F."/>
        </authorList>
    </citation>
    <scope>NUCLEOTIDE SEQUENCE [LARGE SCALE GENOMIC DNA]</scope>
    <source>
        <strain evidence="2">CG11_big_fil_rev_8_21_14_0_20_45_26</strain>
    </source>
</reference>
<evidence type="ECO:0000259" key="1">
    <source>
        <dbReference type="Pfam" id="PF13640"/>
    </source>
</evidence>